<evidence type="ECO:0000256" key="2">
    <source>
        <dbReference type="ARBA" id="ARBA00013164"/>
    </source>
</evidence>
<organism evidence="15 16">
    <name type="scientific">Microdochium bolleyi</name>
    <dbReference type="NCBI Taxonomy" id="196109"/>
    <lineage>
        <taxon>Eukaryota</taxon>
        <taxon>Fungi</taxon>
        <taxon>Dikarya</taxon>
        <taxon>Ascomycota</taxon>
        <taxon>Pezizomycotina</taxon>
        <taxon>Sordariomycetes</taxon>
        <taxon>Xylariomycetidae</taxon>
        <taxon>Xylariales</taxon>
        <taxon>Microdochiaceae</taxon>
        <taxon>Microdochium</taxon>
    </lineage>
</organism>
<evidence type="ECO:0000256" key="8">
    <source>
        <dbReference type="ARBA" id="ARBA00030520"/>
    </source>
</evidence>
<dbReference type="InterPro" id="IPR014729">
    <property type="entry name" value="Rossmann-like_a/b/a_fold"/>
</dbReference>
<dbReference type="NCBIfam" id="TIGR00396">
    <property type="entry name" value="leuS_bact"/>
    <property type="match status" value="1"/>
</dbReference>
<dbReference type="InterPro" id="IPR009080">
    <property type="entry name" value="tRNAsynth_Ia_anticodon-bd"/>
</dbReference>
<dbReference type="GO" id="GO:0005524">
    <property type="term" value="F:ATP binding"/>
    <property type="evidence" value="ECO:0007669"/>
    <property type="project" value="UniProtKB-KW"/>
</dbReference>
<dbReference type="InterPro" id="IPR001412">
    <property type="entry name" value="aa-tRNA-synth_I_CS"/>
</dbReference>
<evidence type="ECO:0000256" key="9">
    <source>
        <dbReference type="ARBA" id="ARBA00047469"/>
    </source>
</evidence>
<keyword evidence="3 10" id="KW-0436">Ligase</keyword>
<protein>
    <recommendedName>
        <fullName evidence="2">leucine--tRNA ligase</fullName>
        <ecNumber evidence="2">6.1.1.4</ecNumber>
    </recommendedName>
    <alternativeName>
        <fullName evidence="8">Leucyl-tRNA synthetase</fullName>
    </alternativeName>
</protein>
<dbReference type="PRINTS" id="PR00985">
    <property type="entry name" value="TRNASYNTHLEU"/>
</dbReference>
<dbReference type="InterPro" id="IPR009008">
    <property type="entry name" value="Val/Leu/Ile-tRNA-synth_edit"/>
</dbReference>
<dbReference type="PROSITE" id="PS00178">
    <property type="entry name" value="AA_TRNA_LIGASE_I"/>
    <property type="match status" value="1"/>
</dbReference>
<keyword evidence="7 10" id="KW-0030">Aminoacyl-tRNA synthetase</keyword>
<keyword evidence="5 10" id="KW-0067">ATP-binding</keyword>
<comment type="similarity">
    <text evidence="1 10">Belongs to the class-I aminoacyl-tRNA synthetase family.</text>
</comment>
<dbReference type="Gene3D" id="1.10.730.10">
    <property type="entry name" value="Isoleucyl-tRNA Synthetase, Domain 1"/>
    <property type="match status" value="1"/>
</dbReference>
<dbReference type="InParanoid" id="A0A136J885"/>
<keyword evidence="16" id="KW-1185">Reference proteome</keyword>
<evidence type="ECO:0000256" key="3">
    <source>
        <dbReference type="ARBA" id="ARBA00022598"/>
    </source>
</evidence>
<dbReference type="GO" id="GO:0032543">
    <property type="term" value="P:mitochondrial translation"/>
    <property type="evidence" value="ECO:0007669"/>
    <property type="project" value="TreeGrafter"/>
</dbReference>
<dbReference type="EC" id="6.1.1.4" evidence="2"/>
<dbReference type="FunFam" id="3.40.50.620:FF:000338">
    <property type="entry name" value="Leucine--tRNA ligase, mitochondrial"/>
    <property type="match status" value="1"/>
</dbReference>
<dbReference type="Pfam" id="PF09334">
    <property type="entry name" value="tRNA-synt_1g"/>
    <property type="match status" value="1"/>
</dbReference>
<evidence type="ECO:0000313" key="15">
    <source>
        <dbReference type="EMBL" id="KXJ93266.1"/>
    </source>
</evidence>
<feature type="domain" description="Methionyl/Leucyl tRNA synthetase" evidence="13">
    <location>
        <begin position="79"/>
        <end position="215"/>
    </location>
</feature>
<dbReference type="Pfam" id="PF13603">
    <property type="entry name" value="tRNA-synt_1_2"/>
    <property type="match status" value="1"/>
</dbReference>
<feature type="domain" description="Leucyl-tRNA synthetase editing" evidence="14">
    <location>
        <begin position="288"/>
        <end position="472"/>
    </location>
</feature>
<dbReference type="InterPro" id="IPR025709">
    <property type="entry name" value="Leu_tRNA-synth_edit"/>
</dbReference>
<comment type="catalytic activity">
    <reaction evidence="9">
        <text>tRNA(Leu) + L-leucine + ATP = L-leucyl-tRNA(Leu) + AMP + diphosphate</text>
        <dbReference type="Rhea" id="RHEA:11688"/>
        <dbReference type="Rhea" id="RHEA-COMP:9613"/>
        <dbReference type="Rhea" id="RHEA-COMP:9622"/>
        <dbReference type="ChEBI" id="CHEBI:30616"/>
        <dbReference type="ChEBI" id="CHEBI:33019"/>
        <dbReference type="ChEBI" id="CHEBI:57427"/>
        <dbReference type="ChEBI" id="CHEBI:78442"/>
        <dbReference type="ChEBI" id="CHEBI:78494"/>
        <dbReference type="ChEBI" id="CHEBI:456215"/>
        <dbReference type="EC" id="6.1.1.4"/>
    </reaction>
</comment>
<dbReference type="SUPFAM" id="SSF47323">
    <property type="entry name" value="Anticodon-binding domain of a subclass of class I aminoacyl-tRNA synthetases"/>
    <property type="match status" value="1"/>
</dbReference>
<dbReference type="SUPFAM" id="SSF52374">
    <property type="entry name" value="Nucleotidylyl transferase"/>
    <property type="match status" value="1"/>
</dbReference>
<dbReference type="InterPro" id="IPR002300">
    <property type="entry name" value="aa-tRNA-synth_Ia"/>
</dbReference>
<evidence type="ECO:0000259" key="13">
    <source>
        <dbReference type="Pfam" id="PF09334"/>
    </source>
</evidence>
<sequence>MLLSIRAACRPRLMLQRLPAACPRLSVIPRFYATGLDLPSLDQKWRGRWHDPKLHAAAKTPGSSVSANAPGATTKDNMYILAMFPYPSGKLHLGHLRVYTIADVVTRFRKLQGRNVMMPMGWDAFGLPAENAAIERGIDPAEWTTQNMARMKEQLGLMNASFDWSRELATCDPGFYKHTQSLFLLLRRNGLVSRKKATVNWDPVEKTVLANEQVDADGRSWRSGAIVEQRDLEQWFFHITRFKEALLRDLKALGENEAWPERVLAMQENWLGLTKGAHYVFPAHAPMGLQLHVPLEGGQRYLENFKIYTTRPETIFAAQFIAISPKSAEAAALAEEDARLAEFIARVKDLPHDSMEGYEVKTVTATNPLAQVPGMPVSYHEKLPVFVAAYVRGDYETGALMGVPAHDSRDMAFWKQHKPAEPVKHALAPTKNGEAEAQADKVFTEPGYMTSLAGDLAGTPSDEAAEAIVKKISTVSKDTQLKESWKIRDWLISRQRYWGTPIPIVHCQSCGEVPVPEEQLPVELPKVDHHWAGGHTGNPLERATEWVNTDCPKCHGPAKRDTDTMDTFVDSSWYYMRFADPHNSEMPVSQAAAKQSLPVDVYIGGVEHAILHLLYARFFYKAVMGTLFPSSVATTDLYDSTHEPFKRLITQGMVHGKTFTDPETGRFLKPDEVDLTTNPSRPTVISTGQEARSSFEKMSKSKHNGVDPTDFIGQYGADATRAHMLFQAPVAEVLNWDEDKIAGVTRWIGKLHGFVKALAPAAPSAPTRDFDPRTYFSKRSSHPIEQWEADARVWAATQRAIASTTLAYEKVYSLNTVVSTLMSLTNTLTAERSLASDVMQVAATSALLRLMAPIAPAVAEECWSVLFPQEQSIFPSRHGGSGEEEAVLVDKWPVTDGTLPLVEPKTRSCAVQVNGKLRCVVKIPATTAEEIPESEFQTWVTEEIYKSPEAQSKLVDGNDIRRATRLYTAATGAMVNFIIPGAKKAKKGKGAKE</sequence>
<dbReference type="InterPro" id="IPR013155">
    <property type="entry name" value="M/V/L/I-tRNA-synth_anticd-bd"/>
</dbReference>
<evidence type="ECO:0000256" key="6">
    <source>
        <dbReference type="ARBA" id="ARBA00022917"/>
    </source>
</evidence>
<reference evidence="16" key="1">
    <citation type="submission" date="2016-02" db="EMBL/GenBank/DDBJ databases">
        <title>Draft genome sequence of Microdochium bolleyi, a fungal endophyte of beachgrass.</title>
        <authorList>
            <consortium name="DOE Joint Genome Institute"/>
            <person name="David A.S."/>
            <person name="May G."/>
            <person name="Haridas S."/>
            <person name="Lim J."/>
            <person name="Wang M."/>
            <person name="Labutti K."/>
            <person name="Lipzen A."/>
            <person name="Barry K."/>
            <person name="Grigoriev I.V."/>
        </authorList>
    </citation>
    <scope>NUCLEOTIDE SEQUENCE [LARGE SCALE GENOMIC DNA]</scope>
    <source>
        <strain evidence="16">J235TASD1</strain>
    </source>
</reference>
<dbReference type="GO" id="GO:0004823">
    <property type="term" value="F:leucine-tRNA ligase activity"/>
    <property type="evidence" value="ECO:0007669"/>
    <property type="project" value="UniProtKB-EC"/>
</dbReference>
<feature type="domain" description="Aminoacyl-tRNA synthetase class Ia" evidence="11">
    <location>
        <begin position="684"/>
        <end position="736"/>
    </location>
</feature>
<dbReference type="EMBL" id="KQ964248">
    <property type="protein sequence ID" value="KXJ93266.1"/>
    <property type="molecule type" value="Genomic_DNA"/>
</dbReference>
<dbReference type="FunCoup" id="A0A136J885">
    <property type="interactions" value="493"/>
</dbReference>
<evidence type="ECO:0000259" key="14">
    <source>
        <dbReference type="Pfam" id="PF13603"/>
    </source>
</evidence>
<dbReference type="SUPFAM" id="SSF50677">
    <property type="entry name" value="ValRS/IleRS/LeuRS editing domain"/>
    <property type="match status" value="1"/>
</dbReference>
<dbReference type="OrthoDB" id="15954at2759"/>
<name>A0A136J885_9PEZI</name>
<feature type="domain" description="Methionyl/Valyl/Leucyl/Isoleucyl-tRNA synthetase anticodon-binding" evidence="12">
    <location>
        <begin position="793"/>
        <end position="930"/>
    </location>
</feature>
<dbReference type="InterPro" id="IPR002302">
    <property type="entry name" value="Leu-tRNA-ligase"/>
</dbReference>
<proteinExistence type="inferred from homology"/>
<dbReference type="Pfam" id="PF00133">
    <property type="entry name" value="tRNA-synt_1"/>
    <property type="match status" value="2"/>
</dbReference>
<dbReference type="STRING" id="196109.A0A136J885"/>
<dbReference type="PANTHER" id="PTHR43740:SF2">
    <property type="entry name" value="LEUCINE--TRNA LIGASE, MITOCHONDRIAL"/>
    <property type="match status" value="1"/>
</dbReference>
<dbReference type="Gene3D" id="3.40.50.620">
    <property type="entry name" value="HUPs"/>
    <property type="match status" value="2"/>
</dbReference>
<feature type="domain" description="Aminoacyl-tRNA synthetase class Ia" evidence="11">
    <location>
        <begin position="486"/>
        <end position="655"/>
    </location>
</feature>
<dbReference type="PANTHER" id="PTHR43740">
    <property type="entry name" value="LEUCYL-TRNA SYNTHETASE"/>
    <property type="match status" value="1"/>
</dbReference>
<evidence type="ECO:0000256" key="7">
    <source>
        <dbReference type="ARBA" id="ARBA00023146"/>
    </source>
</evidence>
<accession>A0A136J885</accession>
<keyword evidence="6 10" id="KW-0648">Protein biosynthesis</keyword>
<evidence type="ECO:0000259" key="12">
    <source>
        <dbReference type="Pfam" id="PF08264"/>
    </source>
</evidence>
<evidence type="ECO:0000256" key="5">
    <source>
        <dbReference type="ARBA" id="ARBA00022840"/>
    </source>
</evidence>
<evidence type="ECO:0000256" key="10">
    <source>
        <dbReference type="RuleBase" id="RU363035"/>
    </source>
</evidence>
<evidence type="ECO:0000256" key="4">
    <source>
        <dbReference type="ARBA" id="ARBA00022741"/>
    </source>
</evidence>
<dbReference type="Proteomes" id="UP000070501">
    <property type="component" value="Unassembled WGS sequence"/>
</dbReference>
<dbReference type="AlphaFoldDB" id="A0A136J885"/>
<dbReference type="GO" id="GO:0005739">
    <property type="term" value="C:mitochondrion"/>
    <property type="evidence" value="ECO:0007669"/>
    <property type="project" value="TreeGrafter"/>
</dbReference>
<keyword evidence="4 10" id="KW-0547">Nucleotide-binding</keyword>
<dbReference type="FunFam" id="3.40.50.620:FF:000060">
    <property type="entry name" value="Leucine--tRNA ligase"/>
    <property type="match status" value="1"/>
</dbReference>
<dbReference type="Pfam" id="PF08264">
    <property type="entry name" value="Anticodon_1"/>
    <property type="match status" value="1"/>
</dbReference>
<dbReference type="InterPro" id="IPR015413">
    <property type="entry name" value="Methionyl/Leucyl_tRNA_Synth"/>
</dbReference>
<evidence type="ECO:0000256" key="1">
    <source>
        <dbReference type="ARBA" id="ARBA00005594"/>
    </source>
</evidence>
<evidence type="ECO:0000313" key="16">
    <source>
        <dbReference type="Proteomes" id="UP000070501"/>
    </source>
</evidence>
<gene>
    <name evidence="15" type="ORF">Micbo1qcDRAFT_133579</name>
</gene>
<dbReference type="GO" id="GO:0002161">
    <property type="term" value="F:aminoacyl-tRNA deacylase activity"/>
    <property type="evidence" value="ECO:0007669"/>
    <property type="project" value="InterPro"/>
</dbReference>
<dbReference type="GO" id="GO:0006429">
    <property type="term" value="P:leucyl-tRNA aminoacylation"/>
    <property type="evidence" value="ECO:0007669"/>
    <property type="project" value="InterPro"/>
</dbReference>
<evidence type="ECO:0000259" key="11">
    <source>
        <dbReference type="Pfam" id="PF00133"/>
    </source>
</evidence>